<protein>
    <submittedName>
        <fullName evidence="3">Uncharacterized protein</fullName>
    </submittedName>
</protein>
<gene>
    <name evidence="3" type="ORF">Bca52824_017751</name>
</gene>
<dbReference type="EMBL" id="JAAMPC010000004">
    <property type="protein sequence ID" value="KAG2314629.1"/>
    <property type="molecule type" value="Genomic_DNA"/>
</dbReference>
<evidence type="ECO:0000313" key="4">
    <source>
        <dbReference type="Proteomes" id="UP000886595"/>
    </source>
</evidence>
<evidence type="ECO:0000256" key="1">
    <source>
        <dbReference type="SAM" id="Coils"/>
    </source>
</evidence>
<proteinExistence type="predicted"/>
<feature type="region of interest" description="Disordered" evidence="2">
    <location>
        <begin position="390"/>
        <end position="508"/>
    </location>
</feature>
<feature type="compositionally biased region" description="Basic and acidic residues" evidence="2">
    <location>
        <begin position="94"/>
        <end position="106"/>
    </location>
</feature>
<organism evidence="3 4">
    <name type="scientific">Brassica carinata</name>
    <name type="common">Ethiopian mustard</name>
    <name type="synonym">Abyssinian cabbage</name>
    <dbReference type="NCBI Taxonomy" id="52824"/>
    <lineage>
        <taxon>Eukaryota</taxon>
        <taxon>Viridiplantae</taxon>
        <taxon>Streptophyta</taxon>
        <taxon>Embryophyta</taxon>
        <taxon>Tracheophyta</taxon>
        <taxon>Spermatophyta</taxon>
        <taxon>Magnoliopsida</taxon>
        <taxon>eudicotyledons</taxon>
        <taxon>Gunneridae</taxon>
        <taxon>Pentapetalae</taxon>
        <taxon>rosids</taxon>
        <taxon>malvids</taxon>
        <taxon>Brassicales</taxon>
        <taxon>Brassicaceae</taxon>
        <taxon>Brassiceae</taxon>
        <taxon>Brassica</taxon>
    </lineage>
</organism>
<evidence type="ECO:0000313" key="3">
    <source>
        <dbReference type="EMBL" id="KAG2314629.1"/>
    </source>
</evidence>
<feature type="region of interest" description="Disordered" evidence="2">
    <location>
        <begin position="83"/>
        <end position="181"/>
    </location>
</feature>
<feature type="coiled-coil region" evidence="1">
    <location>
        <begin position="335"/>
        <end position="390"/>
    </location>
</feature>
<feature type="compositionally biased region" description="Acidic residues" evidence="2">
    <location>
        <begin position="447"/>
        <end position="460"/>
    </location>
</feature>
<keyword evidence="4" id="KW-1185">Reference proteome</keyword>
<comment type="caution">
    <text evidence="3">The sequence shown here is derived from an EMBL/GenBank/DDBJ whole genome shotgun (WGS) entry which is preliminary data.</text>
</comment>
<feature type="compositionally biased region" description="Basic and acidic residues" evidence="2">
    <location>
        <begin position="138"/>
        <end position="150"/>
    </location>
</feature>
<keyword evidence="1" id="KW-0175">Coiled coil</keyword>
<sequence>MSSKNLLRTTFLSSGIRRLFESRVDSSTASPDRKRLPLIVGPRKSRLSLFTRKQQKLLKKAREMSGTPDLSALLKGKLQLLKKSATAGSPTRLNEADASPKERSEPLEQAVDADPPAAEPAKKKSQKKSGKKSVPSKGKKDPKEGSHGEEIENEEASEERLRKKAKKKGAPKQARQSLASEPARCSTILLAGNADRVRGSPAKLLPGDVLARTKSPDGPQTLPIQSPGTPLVCNPDQCTELFRQIRGGPREMPPVDDLVFKYDYIEASLANRQADGSMNVLVEKYDTALKQTMTELGASVKLSWARLGVIERLRADQERVSKKTLEEKEALRVKFEGLEATLKADRAAKKELAREKAALERANAQLEKEKAELQAERDAVVQKLIEERQRLRDSRGQEDLADTAPSRKESDPPVAEETVEEGDFLARGNSPRGANLVKVVEVHDSSPDEEEESDDEEELPPPDLVQTGEPPQEQEKEEEVVSTDVLDPEASLPPAPVEDPSASKDLSA</sequence>
<dbReference type="AlphaFoldDB" id="A0A8X7VNT3"/>
<accession>A0A8X7VNT3</accession>
<name>A0A8X7VNT3_BRACI</name>
<evidence type="ECO:0000256" key="2">
    <source>
        <dbReference type="SAM" id="MobiDB-lite"/>
    </source>
</evidence>
<dbReference type="Proteomes" id="UP000886595">
    <property type="component" value="Unassembled WGS sequence"/>
</dbReference>
<reference evidence="3 4" key="1">
    <citation type="submission" date="2020-02" db="EMBL/GenBank/DDBJ databases">
        <authorList>
            <person name="Ma Q."/>
            <person name="Huang Y."/>
            <person name="Song X."/>
            <person name="Pei D."/>
        </authorList>
    </citation>
    <scope>NUCLEOTIDE SEQUENCE [LARGE SCALE GENOMIC DNA]</scope>
    <source>
        <strain evidence="3">Sxm20200214</strain>
        <tissue evidence="3">Leaf</tissue>
    </source>
</reference>